<accession>A0ABW4BK52</accession>
<reference evidence="4" key="1">
    <citation type="journal article" date="2019" name="Int. J. Syst. Evol. Microbiol.">
        <title>The Global Catalogue of Microorganisms (GCM) 10K type strain sequencing project: providing services to taxonomists for standard genome sequencing and annotation.</title>
        <authorList>
            <consortium name="The Broad Institute Genomics Platform"/>
            <consortium name="The Broad Institute Genome Sequencing Center for Infectious Disease"/>
            <person name="Wu L."/>
            <person name="Ma J."/>
        </authorList>
    </citation>
    <scope>NUCLEOTIDE SEQUENCE [LARGE SCALE GENOMIC DNA]</scope>
    <source>
        <strain evidence="4">CCM 8937</strain>
    </source>
</reference>
<dbReference type="InterPro" id="IPR021759">
    <property type="entry name" value="WxLIP_HBD"/>
</dbReference>
<dbReference type="RefSeq" id="WP_125651186.1">
    <property type="nucleotide sequence ID" value="NZ_JBHTOH010000008.1"/>
</dbReference>
<dbReference type="Proteomes" id="UP001597191">
    <property type="component" value="Unassembled WGS sequence"/>
</dbReference>
<proteinExistence type="predicted"/>
<organism evidence="3 4">
    <name type="scientific">Lapidilactobacillus gannanensis</name>
    <dbReference type="NCBI Taxonomy" id="2486002"/>
    <lineage>
        <taxon>Bacteria</taxon>
        <taxon>Bacillati</taxon>
        <taxon>Bacillota</taxon>
        <taxon>Bacilli</taxon>
        <taxon>Lactobacillales</taxon>
        <taxon>Lactobacillaceae</taxon>
        <taxon>Lapidilactobacillus</taxon>
    </lineage>
</organism>
<gene>
    <name evidence="3" type="ORF">ACFQ4R_00650</name>
</gene>
<feature type="domain" description="WxL Interacting Protein peptidoglycan binding" evidence="1">
    <location>
        <begin position="38"/>
        <end position="154"/>
    </location>
</feature>
<dbReference type="Pfam" id="PF06030">
    <property type="entry name" value="WxLIP_PGBD"/>
    <property type="match status" value="1"/>
</dbReference>
<protein>
    <submittedName>
        <fullName evidence="3">WxL protein peptidoglycan domain-containing protein</fullName>
    </submittedName>
</protein>
<comment type="caution">
    <text evidence="3">The sequence shown here is derived from an EMBL/GenBank/DDBJ whole genome shotgun (WGS) entry which is preliminary data.</text>
</comment>
<feature type="domain" description="WxL Interacting Protein host binding" evidence="2">
    <location>
        <begin position="167"/>
        <end position="277"/>
    </location>
</feature>
<dbReference type="EMBL" id="JBHTOH010000008">
    <property type="protein sequence ID" value="MFD1410141.1"/>
    <property type="molecule type" value="Genomic_DNA"/>
</dbReference>
<dbReference type="InterPro" id="IPR010317">
    <property type="entry name" value="WxLIP_PGBD"/>
</dbReference>
<dbReference type="Pfam" id="PF11797">
    <property type="entry name" value="WxLIP_HBD"/>
    <property type="match status" value="1"/>
</dbReference>
<evidence type="ECO:0000259" key="2">
    <source>
        <dbReference type="Pfam" id="PF11797"/>
    </source>
</evidence>
<keyword evidence="4" id="KW-1185">Reference proteome</keyword>
<name>A0ABW4BK52_9LACO</name>
<sequence>MLMDKENQLKKLLMALLLLLIGSFFFRPQTIQAAGLPFQVMPVLPSNQREPDEAYFDIIAPANSQTKLQLKVKNITTQPVKIRVKFVTLQTNNNGQLDYNMKQTRDHTLTYDANQLISGDQQLTLPANSTTIYEAQLRMPASNYDGIIAGGLVLEPITAAAKVKKGQIGITNRFSYAVPVIARNEDKTWLPKLQLASSKLVQIDYHNQLKTRLNNPSVTFVNQLRVEQVVTNLNTKKVYRKSTSKMQMAPNSHFDYRLNLPEKIPTGTYQVVTTAYYVKAKRAGYLAGNQQRYQYRQKSVNQVVVTG</sequence>
<evidence type="ECO:0000259" key="1">
    <source>
        <dbReference type="Pfam" id="PF06030"/>
    </source>
</evidence>
<evidence type="ECO:0000313" key="4">
    <source>
        <dbReference type="Proteomes" id="UP001597191"/>
    </source>
</evidence>
<evidence type="ECO:0000313" key="3">
    <source>
        <dbReference type="EMBL" id="MFD1410141.1"/>
    </source>
</evidence>